<protein>
    <submittedName>
        <fullName evidence="4">Uncharacterized protein</fullName>
    </submittedName>
</protein>
<dbReference type="EMBL" id="MCFI01000008">
    <property type="protein sequence ID" value="ORY83023.1"/>
    <property type="molecule type" value="Genomic_DNA"/>
</dbReference>
<dbReference type="Gene3D" id="3.40.50.720">
    <property type="entry name" value="NAD(P)-binding Rossmann-like Domain"/>
    <property type="match status" value="1"/>
</dbReference>
<dbReference type="CDD" id="cd05233">
    <property type="entry name" value="SDR_c"/>
    <property type="match status" value="1"/>
</dbReference>
<keyword evidence="2" id="KW-0521">NADP</keyword>
<dbReference type="PRINTS" id="PR00081">
    <property type="entry name" value="GDHRDH"/>
</dbReference>
<evidence type="ECO:0000256" key="1">
    <source>
        <dbReference type="ARBA" id="ARBA00006484"/>
    </source>
</evidence>
<dbReference type="OrthoDB" id="37659at2759"/>
<proteinExistence type="inferred from homology"/>
<evidence type="ECO:0000256" key="3">
    <source>
        <dbReference type="ARBA" id="ARBA00023002"/>
    </source>
</evidence>
<dbReference type="FunFam" id="3.40.50.720:FF:000084">
    <property type="entry name" value="Short-chain dehydrogenase reductase"/>
    <property type="match status" value="1"/>
</dbReference>
<dbReference type="GO" id="GO:0016491">
    <property type="term" value="F:oxidoreductase activity"/>
    <property type="evidence" value="ECO:0007669"/>
    <property type="project" value="UniProtKB-KW"/>
</dbReference>
<dbReference type="GeneID" id="63784317"/>
<dbReference type="STRING" id="56484.A0A1Y2FGH8"/>
<sequence length="252" mass="26541">MLDLKGKNVLVTGGSAGLGAAICVRLAQAGCNIAVNYASRKEPADQLALKLQKEHGVKSVVLQGDVSKSGACSELVEGTVRELGGIDIVCSNAGWTKAAPWDDLDALSEEDWDRTFAMNVKAHLFLFKAAKPHFLKNADGGSMVISASVAGIKTTGSALAYSVTKTASLALQRGLALHQGPKCRVNSISPGLIMTEWAEKQFDRQKMDWVTANTPTGAIATLEDCADAVHLLCANKSISGQTIVLDGGFTLR</sequence>
<dbReference type="SUPFAM" id="SSF51735">
    <property type="entry name" value="NAD(P)-binding Rossmann-fold domains"/>
    <property type="match status" value="1"/>
</dbReference>
<dbReference type="InterPro" id="IPR036291">
    <property type="entry name" value="NAD(P)-bd_dom_sf"/>
</dbReference>
<dbReference type="AlphaFoldDB" id="A0A1Y2FGH8"/>
<dbReference type="InterPro" id="IPR052178">
    <property type="entry name" value="Sec_Metab_Biosynth_SDR"/>
</dbReference>
<dbReference type="OMA" id="QGPKCRV"/>
<dbReference type="InterPro" id="IPR002347">
    <property type="entry name" value="SDR_fam"/>
</dbReference>
<evidence type="ECO:0000256" key="2">
    <source>
        <dbReference type="ARBA" id="ARBA00022857"/>
    </source>
</evidence>
<comment type="similarity">
    <text evidence="1">Belongs to the short-chain dehydrogenases/reductases (SDR) family.</text>
</comment>
<accession>A0A1Y2FGH8</accession>
<dbReference type="RefSeq" id="XP_040725604.1">
    <property type="nucleotide sequence ID" value="XM_040867718.1"/>
</dbReference>
<organism evidence="4 5">
    <name type="scientific">Protomyces lactucae-debilis</name>
    <dbReference type="NCBI Taxonomy" id="2754530"/>
    <lineage>
        <taxon>Eukaryota</taxon>
        <taxon>Fungi</taxon>
        <taxon>Dikarya</taxon>
        <taxon>Ascomycota</taxon>
        <taxon>Taphrinomycotina</taxon>
        <taxon>Taphrinomycetes</taxon>
        <taxon>Taphrinales</taxon>
        <taxon>Protomycetaceae</taxon>
        <taxon>Protomyces</taxon>
    </lineage>
</organism>
<comment type="caution">
    <text evidence="4">The sequence shown here is derived from an EMBL/GenBank/DDBJ whole genome shotgun (WGS) entry which is preliminary data.</text>
</comment>
<dbReference type="Pfam" id="PF13561">
    <property type="entry name" value="adh_short_C2"/>
    <property type="match status" value="1"/>
</dbReference>
<dbReference type="PANTHER" id="PTHR43618">
    <property type="entry name" value="7-ALPHA-HYDROXYSTEROID DEHYDROGENASE"/>
    <property type="match status" value="1"/>
</dbReference>
<dbReference type="InterPro" id="IPR020904">
    <property type="entry name" value="Sc_DH/Rdtase_CS"/>
</dbReference>
<keyword evidence="3" id="KW-0560">Oxidoreductase</keyword>
<dbReference type="PROSITE" id="PS00061">
    <property type="entry name" value="ADH_SHORT"/>
    <property type="match status" value="1"/>
</dbReference>
<reference evidence="4 5" key="1">
    <citation type="submission" date="2016-07" db="EMBL/GenBank/DDBJ databases">
        <title>Pervasive Adenine N6-methylation of Active Genes in Fungi.</title>
        <authorList>
            <consortium name="DOE Joint Genome Institute"/>
            <person name="Mondo S.J."/>
            <person name="Dannebaum R.O."/>
            <person name="Kuo R.C."/>
            <person name="Labutti K."/>
            <person name="Haridas S."/>
            <person name="Kuo A."/>
            <person name="Salamov A."/>
            <person name="Ahrendt S.R."/>
            <person name="Lipzen A."/>
            <person name="Sullivan W."/>
            <person name="Andreopoulos W.B."/>
            <person name="Clum A."/>
            <person name="Lindquist E."/>
            <person name="Daum C."/>
            <person name="Ramamoorthy G.K."/>
            <person name="Gryganskyi A."/>
            <person name="Culley D."/>
            <person name="Magnuson J.K."/>
            <person name="James T.Y."/>
            <person name="O'Malley M.A."/>
            <person name="Stajich J.E."/>
            <person name="Spatafora J.W."/>
            <person name="Visel A."/>
            <person name="Grigoriev I.V."/>
        </authorList>
    </citation>
    <scope>NUCLEOTIDE SEQUENCE [LARGE SCALE GENOMIC DNA]</scope>
    <source>
        <strain evidence="4 5">12-1054</strain>
    </source>
</reference>
<evidence type="ECO:0000313" key="4">
    <source>
        <dbReference type="EMBL" id="ORY83023.1"/>
    </source>
</evidence>
<gene>
    <name evidence="4" type="ORF">BCR37DRAFT_346765</name>
</gene>
<name>A0A1Y2FGH8_PROLT</name>
<dbReference type="Proteomes" id="UP000193685">
    <property type="component" value="Unassembled WGS sequence"/>
</dbReference>
<dbReference type="PANTHER" id="PTHR43618:SF2">
    <property type="entry name" value="CHAIN DEHYDROGENASE, PUTATIVE (AFU_ORTHOLOGUE AFUA_6G06930)-RELATED"/>
    <property type="match status" value="1"/>
</dbReference>
<keyword evidence="5" id="KW-1185">Reference proteome</keyword>
<evidence type="ECO:0000313" key="5">
    <source>
        <dbReference type="Proteomes" id="UP000193685"/>
    </source>
</evidence>